<dbReference type="EMBL" id="HG793128">
    <property type="protein sequence ID" value="CDK27749.1"/>
    <property type="molecule type" value="Genomic_DNA"/>
</dbReference>
<dbReference type="GO" id="GO:0034982">
    <property type="term" value="P:mitochondrial protein processing"/>
    <property type="evidence" value="ECO:0007669"/>
    <property type="project" value="TreeGrafter"/>
</dbReference>
<dbReference type="GO" id="GO:0004222">
    <property type="term" value="F:metalloendopeptidase activity"/>
    <property type="evidence" value="ECO:0007669"/>
    <property type="project" value="InterPro"/>
</dbReference>
<keyword evidence="6 8" id="KW-0378">Hydrolase</keyword>
<evidence type="ECO:0000256" key="7">
    <source>
        <dbReference type="ARBA" id="ARBA00023049"/>
    </source>
</evidence>
<gene>
    <name evidence="9" type="ORF">KUCA_T00003728001</name>
</gene>
<keyword evidence="7 8" id="KW-0482">Metalloprotease</keyword>
<keyword evidence="8" id="KW-0496">Mitochondrion</keyword>
<dbReference type="GO" id="GO:0033615">
    <property type="term" value="P:mitochondrial proton-transporting ATP synthase complex assembly"/>
    <property type="evidence" value="ECO:0007669"/>
    <property type="project" value="TreeGrafter"/>
</dbReference>
<dbReference type="RefSeq" id="XP_022459742.1">
    <property type="nucleotide sequence ID" value="XM_022602172.1"/>
</dbReference>
<proteinExistence type="inferred from homology"/>
<evidence type="ECO:0000256" key="3">
    <source>
        <dbReference type="ARBA" id="ARBA00014615"/>
    </source>
</evidence>
<evidence type="ECO:0000256" key="6">
    <source>
        <dbReference type="ARBA" id="ARBA00022801"/>
    </source>
</evidence>
<evidence type="ECO:0000313" key="9">
    <source>
        <dbReference type="EMBL" id="CDK27749.1"/>
    </source>
</evidence>
<dbReference type="GO" id="GO:0046872">
    <property type="term" value="F:metal ion binding"/>
    <property type="evidence" value="ECO:0007669"/>
    <property type="project" value="UniProtKB-KW"/>
</dbReference>
<dbReference type="PANTHER" id="PTHR21711:SF0">
    <property type="entry name" value="MITOCHONDRIAL INNER MEMBRANE PROTEASE ATP23 HOMOLOG"/>
    <property type="match status" value="1"/>
</dbReference>
<accession>W6MMD8</accession>
<dbReference type="InterPro" id="IPR019165">
    <property type="entry name" value="Peptidase_M76_ATP23"/>
</dbReference>
<name>W6MMD8_9ASCO</name>
<sequence>MSDNTDSNKPSTFDWWRRTMEYKTGMGLTPESKEAYEKDLAVRTKTKDCEKCYEYRDWMLTYSPSVVFMLDQIKKLGSKLDSKDIICDECDDLRGGGYHPDMGILLCQNRILDKWHLGDVLSHELVHAYDDRKFKVDWLNLKHHACSEIRASSLSGECRISQEFWKGALGKVSKGHQNCVKRRAVLSVMANPNCDSRETAEKAVDEVWASCFNDPRPYEMIYR</sequence>
<reference evidence="9" key="1">
    <citation type="submission" date="2013-12" db="EMBL/GenBank/DDBJ databases">
        <authorList>
            <person name="Genoscope - CEA"/>
        </authorList>
    </citation>
    <scope>NUCLEOTIDE SEQUENCE</scope>
    <source>
        <strain evidence="9">CBS 1993</strain>
    </source>
</reference>
<keyword evidence="10" id="KW-1185">Reference proteome</keyword>
<dbReference type="GO" id="GO:0005743">
    <property type="term" value="C:mitochondrial inner membrane"/>
    <property type="evidence" value="ECO:0007669"/>
    <property type="project" value="UniProtKB-SubCell"/>
</dbReference>
<keyword evidence="5 8" id="KW-0479">Metal-binding</keyword>
<dbReference type="GeneID" id="34521130"/>
<dbReference type="PANTHER" id="PTHR21711">
    <property type="entry name" value="MITOCHONDRIAL INNER MEMBRANE PROTEASE"/>
    <property type="match status" value="1"/>
</dbReference>
<evidence type="ECO:0000256" key="8">
    <source>
        <dbReference type="RuleBase" id="RU364057"/>
    </source>
</evidence>
<reference evidence="9" key="2">
    <citation type="submission" date="2014-02" db="EMBL/GenBank/DDBJ databases">
        <title>Complete DNA sequence of /Kuraishia capsulata/ illustrates novel genomic features among budding yeasts (/Saccharomycotina/).</title>
        <authorList>
            <person name="Morales L."/>
            <person name="Noel B."/>
            <person name="Porcel B."/>
            <person name="Marcet-Houben M."/>
            <person name="Hullo M-F."/>
            <person name="Sacerdot C."/>
            <person name="Tekaia F."/>
            <person name="Leh-Louis V."/>
            <person name="Despons L."/>
            <person name="Khanna V."/>
            <person name="Aury J-M."/>
            <person name="Barbe V."/>
            <person name="Couloux A."/>
            <person name="Labadie K."/>
            <person name="Pelletier E."/>
            <person name="Souciet J-L."/>
            <person name="Boekhout T."/>
            <person name="Gabaldon T."/>
            <person name="Wincker P."/>
            <person name="Dujon B."/>
        </authorList>
    </citation>
    <scope>NUCLEOTIDE SEQUENCE</scope>
    <source>
        <strain evidence="9">CBS 1993</strain>
    </source>
</reference>
<keyword evidence="4 8" id="KW-0645">Protease</keyword>
<dbReference type="EC" id="3.4.24.-" evidence="8"/>
<evidence type="ECO:0000313" key="10">
    <source>
        <dbReference type="Proteomes" id="UP000019384"/>
    </source>
</evidence>
<protein>
    <recommendedName>
        <fullName evidence="3 8">Mitochondrial inner membrane protease ATP23</fullName>
        <ecNumber evidence="8">3.4.24.-</ecNumber>
    </recommendedName>
</protein>
<keyword evidence="8" id="KW-0472">Membrane</keyword>
<comment type="subcellular location">
    <subcellularLocation>
        <location evidence="1 8">Mitochondrion inner membrane</location>
        <topology evidence="1 8">Peripheral membrane protein</topology>
        <orientation evidence="1 8">Intermembrane side</orientation>
    </subcellularLocation>
</comment>
<keyword evidence="8" id="KW-0999">Mitochondrion inner membrane</keyword>
<dbReference type="Pfam" id="PF09768">
    <property type="entry name" value="Peptidase_M76"/>
    <property type="match status" value="1"/>
</dbReference>
<evidence type="ECO:0000256" key="5">
    <source>
        <dbReference type="ARBA" id="ARBA00022723"/>
    </source>
</evidence>
<dbReference type="STRING" id="1382522.W6MMD8"/>
<evidence type="ECO:0000256" key="2">
    <source>
        <dbReference type="ARBA" id="ARBA00009915"/>
    </source>
</evidence>
<dbReference type="OrthoDB" id="285308at2759"/>
<evidence type="ECO:0000256" key="4">
    <source>
        <dbReference type="ARBA" id="ARBA00022670"/>
    </source>
</evidence>
<dbReference type="MEROPS" id="M76.002"/>
<dbReference type="AlphaFoldDB" id="W6MMD8"/>
<organism evidence="9 10">
    <name type="scientific">Kuraishia capsulata CBS 1993</name>
    <dbReference type="NCBI Taxonomy" id="1382522"/>
    <lineage>
        <taxon>Eukaryota</taxon>
        <taxon>Fungi</taxon>
        <taxon>Dikarya</taxon>
        <taxon>Ascomycota</taxon>
        <taxon>Saccharomycotina</taxon>
        <taxon>Pichiomycetes</taxon>
        <taxon>Pichiales</taxon>
        <taxon>Pichiaceae</taxon>
        <taxon>Kuraishia</taxon>
    </lineage>
</organism>
<dbReference type="Proteomes" id="UP000019384">
    <property type="component" value="Unassembled WGS sequence"/>
</dbReference>
<evidence type="ECO:0000256" key="1">
    <source>
        <dbReference type="ARBA" id="ARBA00004137"/>
    </source>
</evidence>
<comment type="function">
    <text evidence="8">Has a dual role in the assembly of mitochondrial ATPase.</text>
</comment>
<dbReference type="HOGENOM" id="CLU_079125_0_0_1"/>
<comment type="similarity">
    <text evidence="2 8">Belongs to the peptidase M76 family.</text>
</comment>